<keyword evidence="2" id="KW-0689">Ribosomal protein</keyword>
<dbReference type="Pfam" id="PF01776">
    <property type="entry name" value="Ribosomal_L22e"/>
    <property type="match status" value="1"/>
</dbReference>
<proteinExistence type="inferred from homology"/>
<evidence type="ECO:0000256" key="2">
    <source>
        <dbReference type="ARBA" id="ARBA00022980"/>
    </source>
</evidence>
<dbReference type="AlphaFoldDB" id="A0AAW1D3U8"/>
<dbReference type="PANTHER" id="PTHR10064:SF0">
    <property type="entry name" value="FI24544P1-RELATED"/>
    <property type="match status" value="1"/>
</dbReference>
<reference evidence="7 8" key="1">
    <citation type="submission" date="2022-12" db="EMBL/GenBank/DDBJ databases">
        <title>Chromosome-level genome assembly of true bugs.</title>
        <authorList>
            <person name="Ma L."/>
            <person name="Li H."/>
        </authorList>
    </citation>
    <scope>NUCLEOTIDE SEQUENCE [LARGE SCALE GENOMIC DNA]</scope>
    <source>
        <strain evidence="7">Lab_2022b</strain>
    </source>
</reference>
<evidence type="ECO:0000256" key="3">
    <source>
        <dbReference type="ARBA" id="ARBA00023274"/>
    </source>
</evidence>
<dbReference type="GO" id="GO:0005840">
    <property type="term" value="C:ribosome"/>
    <property type="evidence" value="ECO:0007669"/>
    <property type="project" value="UniProtKB-KW"/>
</dbReference>
<dbReference type="Gene3D" id="3.30.1360.210">
    <property type="match status" value="1"/>
</dbReference>
<accession>A0AAW1D3U8</accession>
<evidence type="ECO:0000256" key="1">
    <source>
        <dbReference type="ARBA" id="ARBA00007817"/>
    </source>
</evidence>
<feature type="compositionally biased region" description="Low complexity" evidence="6">
    <location>
        <begin position="1"/>
        <end position="155"/>
    </location>
</feature>
<dbReference type="GO" id="GO:1990904">
    <property type="term" value="C:ribonucleoprotein complex"/>
    <property type="evidence" value="ECO:0007669"/>
    <property type="project" value="UniProtKB-KW"/>
</dbReference>
<dbReference type="InterPro" id="IPR038526">
    <property type="entry name" value="Ribosomal_eL22_sf"/>
</dbReference>
<protein>
    <recommendedName>
        <fullName evidence="4">Large ribosomal subunit protein eL22</fullName>
    </recommendedName>
    <alternativeName>
        <fullName evidence="5">60S ribosomal protein L22</fullName>
    </alternativeName>
</protein>
<name>A0AAW1D3U8_9HEMI</name>
<evidence type="ECO:0000256" key="5">
    <source>
        <dbReference type="ARBA" id="ARBA00041214"/>
    </source>
</evidence>
<keyword evidence="3" id="KW-0687">Ribonucleoprotein</keyword>
<comment type="caution">
    <text evidence="7">The sequence shown here is derived from an EMBL/GenBank/DDBJ whole genome shotgun (WGS) entry which is preliminary data.</text>
</comment>
<feature type="region of interest" description="Disordered" evidence="6">
    <location>
        <begin position="1"/>
        <end position="182"/>
    </location>
</feature>
<dbReference type="FunFam" id="3.30.1360.210:FF:000001">
    <property type="entry name" value="60S ribosomal protein L22 1"/>
    <property type="match status" value="1"/>
</dbReference>
<gene>
    <name evidence="7" type="ORF">O3M35_009677</name>
</gene>
<dbReference type="GO" id="GO:0002181">
    <property type="term" value="P:cytoplasmic translation"/>
    <property type="evidence" value="ECO:0007669"/>
    <property type="project" value="TreeGrafter"/>
</dbReference>
<dbReference type="GO" id="GO:0003723">
    <property type="term" value="F:RNA binding"/>
    <property type="evidence" value="ECO:0007669"/>
    <property type="project" value="TreeGrafter"/>
</dbReference>
<comment type="similarity">
    <text evidence="1">Belongs to the eukaryotic ribosomal protein eL22 family.</text>
</comment>
<dbReference type="PANTHER" id="PTHR10064">
    <property type="entry name" value="60S RIBOSOMAL PROTEIN L22"/>
    <property type="match status" value="1"/>
</dbReference>
<evidence type="ECO:0000256" key="4">
    <source>
        <dbReference type="ARBA" id="ARBA00040613"/>
    </source>
</evidence>
<dbReference type="InterPro" id="IPR002671">
    <property type="entry name" value="Ribosomal_eL22"/>
</dbReference>
<dbReference type="GO" id="GO:0005737">
    <property type="term" value="C:cytoplasm"/>
    <property type="evidence" value="ECO:0007669"/>
    <property type="project" value="UniProtKB-ARBA"/>
</dbReference>
<organism evidence="7 8">
    <name type="scientific">Rhynocoris fuscipes</name>
    <dbReference type="NCBI Taxonomy" id="488301"/>
    <lineage>
        <taxon>Eukaryota</taxon>
        <taxon>Metazoa</taxon>
        <taxon>Ecdysozoa</taxon>
        <taxon>Arthropoda</taxon>
        <taxon>Hexapoda</taxon>
        <taxon>Insecta</taxon>
        <taxon>Pterygota</taxon>
        <taxon>Neoptera</taxon>
        <taxon>Paraneoptera</taxon>
        <taxon>Hemiptera</taxon>
        <taxon>Heteroptera</taxon>
        <taxon>Panheteroptera</taxon>
        <taxon>Cimicomorpha</taxon>
        <taxon>Reduviidae</taxon>
        <taxon>Harpactorinae</taxon>
        <taxon>Harpactorini</taxon>
        <taxon>Rhynocoris</taxon>
    </lineage>
</organism>
<sequence length="299" mass="31748">MSPVKKPSSTAKKTPTTTVTSSKVGKATTTAQKSAGSKGTATSGSTAAAGSKAKPAAPAVANKTASQPKAKPAAPASAPAQKPAAAKPAPAKVQQQQKAPQSKGAQAKTASAGAKAAPKTATTAPAAKPAAPTAAAPQTAPAAKKPTPGGAVKKAPVPPKKVQLHHKKSHQGVKKQILKGKGQKKKKVSLKFIIDCTHPYEDKIMDVANFEKYLQERIKVNGKTNNFGNNVTLERNKMKIILTSDIHFSKRYLKYLTKKYLKKNNLRDWLRVVASAKDTYELRYFQFNSQDDDDEEDND</sequence>
<dbReference type="EMBL" id="JAPXFL010000006">
    <property type="protein sequence ID" value="KAK9505684.1"/>
    <property type="molecule type" value="Genomic_DNA"/>
</dbReference>
<evidence type="ECO:0000313" key="7">
    <source>
        <dbReference type="EMBL" id="KAK9505684.1"/>
    </source>
</evidence>
<evidence type="ECO:0000313" key="8">
    <source>
        <dbReference type="Proteomes" id="UP001461498"/>
    </source>
</evidence>
<feature type="compositionally biased region" description="Basic residues" evidence="6">
    <location>
        <begin position="162"/>
        <end position="182"/>
    </location>
</feature>
<keyword evidence="8" id="KW-1185">Reference proteome</keyword>
<dbReference type="GO" id="GO:0003735">
    <property type="term" value="F:structural constituent of ribosome"/>
    <property type="evidence" value="ECO:0007669"/>
    <property type="project" value="InterPro"/>
</dbReference>
<evidence type="ECO:0000256" key="6">
    <source>
        <dbReference type="SAM" id="MobiDB-lite"/>
    </source>
</evidence>
<dbReference type="Proteomes" id="UP001461498">
    <property type="component" value="Unassembled WGS sequence"/>
</dbReference>